<protein>
    <submittedName>
        <fullName evidence="3">DUF434 domain-containing protein</fullName>
    </submittedName>
</protein>
<dbReference type="EMBL" id="DSTK01000019">
    <property type="protein sequence ID" value="HFK96959.1"/>
    <property type="molecule type" value="Genomic_DNA"/>
</dbReference>
<dbReference type="PANTHER" id="PTHR42252:SF1">
    <property type="entry name" value="DUF434 DOMAIN-CONTAINING PROTEIN"/>
    <property type="match status" value="1"/>
</dbReference>
<dbReference type="AlphaFoldDB" id="A0A831ZRK7"/>
<gene>
    <name evidence="3" type="ORF">ENS06_06485</name>
</gene>
<name>A0A831ZRK7_9BACT</name>
<dbReference type="InterPro" id="IPR041652">
    <property type="entry name" value="DUF5616"/>
</dbReference>
<proteinExistence type="predicted"/>
<evidence type="ECO:0000259" key="1">
    <source>
        <dbReference type="Pfam" id="PF04256"/>
    </source>
</evidence>
<organism evidence="3">
    <name type="scientific">Desulfacinum infernum</name>
    <dbReference type="NCBI Taxonomy" id="35837"/>
    <lineage>
        <taxon>Bacteria</taxon>
        <taxon>Pseudomonadati</taxon>
        <taxon>Thermodesulfobacteriota</taxon>
        <taxon>Syntrophobacteria</taxon>
        <taxon>Syntrophobacterales</taxon>
        <taxon>Syntrophobacteraceae</taxon>
        <taxon>Desulfacinum</taxon>
    </lineage>
</organism>
<dbReference type="PANTHER" id="PTHR42252">
    <property type="entry name" value="DUF5616 DOMAIN-CONTAINING PROTEIN"/>
    <property type="match status" value="1"/>
</dbReference>
<feature type="domain" description="DUF5616" evidence="2">
    <location>
        <begin position="79"/>
        <end position="213"/>
    </location>
</feature>
<dbReference type="InterPro" id="IPR007368">
    <property type="entry name" value="DUF434"/>
</dbReference>
<comment type="caution">
    <text evidence="3">The sequence shown here is derived from an EMBL/GenBank/DDBJ whole genome shotgun (WGS) entry which is preliminary data.</text>
</comment>
<dbReference type="Pfam" id="PF04256">
    <property type="entry name" value="DUF434"/>
    <property type="match status" value="1"/>
</dbReference>
<sequence>MAVIPGHEGHDGRGLKVYRAARDFFLFQNLGYPRDAALDWVGNRFTLRRTDRDLLRRGVFAENLAERRRAKRVCGARWREKPLWVDGHNVHITVESLLLGRPLVLANDGALRDVAALSRSYKPTAVTDAALTAVVRFLKTFPPRTVHFLFDAPMSRSGELAARYREALRHLGLSGEARAVAVPEKHFPSSGAVIASSDQAVVDACAQWLDLARWIMDFQGLAFFGYDFRSLLASKAVVW</sequence>
<accession>A0A831ZRK7</accession>
<evidence type="ECO:0000313" key="3">
    <source>
        <dbReference type="EMBL" id="HFK96959.1"/>
    </source>
</evidence>
<reference evidence="3" key="1">
    <citation type="journal article" date="2020" name="mSystems">
        <title>Genome- and Community-Level Interaction Insights into Carbon Utilization and Element Cycling Functions of Hydrothermarchaeota in Hydrothermal Sediment.</title>
        <authorList>
            <person name="Zhou Z."/>
            <person name="Liu Y."/>
            <person name="Xu W."/>
            <person name="Pan J."/>
            <person name="Luo Z.H."/>
            <person name="Li M."/>
        </authorList>
    </citation>
    <scope>NUCLEOTIDE SEQUENCE [LARGE SCALE GENOMIC DNA]</scope>
    <source>
        <strain evidence="3">SpSt-456</strain>
    </source>
</reference>
<evidence type="ECO:0000259" key="2">
    <source>
        <dbReference type="Pfam" id="PF18481"/>
    </source>
</evidence>
<feature type="domain" description="DUF434" evidence="1">
    <location>
        <begin position="18"/>
        <end position="71"/>
    </location>
</feature>
<dbReference type="Pfam" id="PF18481">
    <property type="entry name" value="DUF5616"/>
    <property type="match status" value="1"/>
</dbReference>